<proteinExistence type="predicted"/>
<feature type="region of interest" description="Disordered" evidence="1">
    <location>
        <begin position="22"/>
        <end position="41"/>
    </location>
</feature>
<sequence length="270" mass="30441">MDIAAVLQRELEETRALLKEANKRAEEANNRLTKAETRHERQLREANDRLTEADARHERQLKEVNDRLDVANDRFFKFSNFALKTVTDAFTSSSPVLNRTREALKESTTVAYGCRARLVMRQNTATIDFVKGSPRRIRRQVEDDIEPRVLRSVNAIVNISETKTVASSEAADALAKGVIKHTKAAWEENGQQFTKKGVRVSFRQIALFVSVDEESEWFQAAVAFLSKTIANAIRAGEQYTSIVGNLSSGLETIEITLKQNVEEIEANALF</sequence>
<dbReference type="Proteomes" id="UP000693981">
    <property type="component" value="Unassembled WGS sequence"/>
</dbReference>
<protein>
    <submittedName>
        <fullName evidence="2">Uncharacterized protein</fullName>
    </submittedName>
</protein>
<evidence type="ECO:0000313" key="3">
    <source>
        <dbReference type="Proteomes" id="UP000693981"/>
    </source>
</evidence>
<dbReference type="AlphaFoldDB" id="A0A8T1WD78"/>
<reference evidence="2" key="1">
    <citation type="submission" date="2021-02" db="EMBL/GenBank/DDBJ databases">
        <authorList>
            <person name="Palmer J.M."/>
        </authorList>
    </citation>
    <scope>NUCLEOTIDE SEQUENCE</scope>
    <source>
        <strain evidence="2">SCRP23</strain>
    </source>
</reference>
<accession>A0A8T1WD78</accession>
<organism evidence="2 3">
    <name type="scientific">Phytophthora boehmeriae</name>
    <dbReference type="NCBI Taxonomy" id="109152"/>
    <lineage>
        <taxon>Eukaryota</taxon>
        <taxon>Sar</taxon>
        <taxon>Stramenopiles</taxon>
        <taxon>Oomycota</taxon>
        <taxon>Peronosporomycetes</taxon>
        <taxon>Peronosporales</taxon>
        <taxon>Peronosporaceae</taxon>
        <taxon>Phytophthora</taxon>
    </lineage>
</organism>
<comment type="caution">
    <text evidence="2">The sequence shown here is derived from an EMBL/GenBank/DDBJ whole genome shotgun (WGS) entry which is preliminary data.</text>
</comment>
<dbReference type="EMBL" id="JAGDFL010000345">
    <property type="protein sequence ID" value="KAG7392052.1"/>
    <property type="molecule type" value="Genomic_DNA"/>
</dbReference>
<dbReference type="OrthoDB" id="129675at2759"/>
<name>A0A8T1WD78_9STRA</name>
<keyword evidence="3" id="KW-1185">Reference proteome</keyword>
<evidence type="ECO:0000256" key="1">
    <source>
        <dbReference type="SAM" id="MobiDB-lite"/>
    </source>
</evidence>
<gene>
    <name evidence="2" type="ORF">PHYBOEH_006493</name>
</gene>
<evidence type="ECO:0000313" key="2">
    <source>
        <dbReference type="EMBL" id="KAG7392052.1"/>
    </source>
</evidence>